<feature type="region of interest" description="Disordered" evidence="1">
    <location>
        <begin position="682"/>
        <end position="743"/>
    </location>
</feature>
<keyword evidence="2" id="KW-0812">Transmembrane</keyword>
<comment type="caution">
    <text evidence="3">The sequence shown here is derived from an EMBL/GenBank/DDBJ whole genome shotgun (WGS) entry which is preliminary data.</text>
</comment>
<dbReference type="Proteomes" id="UP001159363">
    <property type="component" value="Chromosome 2"/>
</dbReference>
<evidence type="ECO:0000256" key="1">
    <source>
        <dbReference type="SAM" id="MobiDB-lite"/>
    </source>
</evidence>
<name>A0ABQ9I923_9NEOP</name>
<feature type="compositionally biased region" description="Basic and acidic residues" evidence="1">
    <location>
        <begin position="700"/>
        <end position="729"/>
    </location>
</feature>
<feature type="compositionally biased region" description="Basic residues" evidence="1">
    <location>
        <begin position="485"/>
        <end position="500"/>
    </location>
</feature>
<feature type="compositionally biased region" description="Basic residues" evidence="1">
    <location>
        <begin position="515"/>
        <end position="530"/>
    </location>
</feature>
<sequence length="1145" mass="126767">MPAGESVTGWPLTFRHAANLCHRFAGVWHVSGSFATVFSSVLFLGVVLVRKPERRERVASGPLASLLRCDQIVSVQVFPINRSDWVGEVNSLQRHPLPTPRQSPTPGCVRMSIVLALRQDGVNCLVAFRSGGQCQPPSPTPASLPYPAPLTRVMCLGPFTHLPSIQSHIERDADSQARLKCLNYSNHVCFYDGVPATASTQALAAINTAVPKIRRAAVAERLARSPPTKANRVQFPSGSPDFLKCESCRTMPLFGGSSRGSPASPAPHSGAARHSPQSPSSALETSLLRAAQISSLQFRGAGLKSDRDAGRLAGAPGGVAQAKRGLFPRSMRARRAYTYTYTYTYATASLPPRPAAQRHLRLACPTLVDPRTSAAIVVDVPLFSCAYRHSHDHFLCMDARNYIQKQKLSYRILHRLKRFSTLRDKPVASGNTEAYSPEILRHACTIVAVRRARRRSQLGVAVPSVLRAAVWRRSRGPTPTRVLVRRRSPACGRRSRRPRRATLTVTAGTTAASTRPRRLRRRPPARRQPRTRPDTMPDRLRASSKYRTHFPPTQGPLWLDYSPPTCEACENRAGRQVFWGISRFPHPCILALIYTHLASPPSALKTSKIRPNFFTHSLILHSFPASVCTASHNEELERVDCKGGGGAPSTFETSLCCGKETPPPLRGVIILRVRTPNVSWIRPPRRAGRGATRVAGDVTSRGHDCKEAQRSWRRSDATRARVKARDARCRGVGTSSARPPHLTTLSTTVRGATLPLPSDNSPSLTGYVSRTYYGAKTLVLRGATVADQLVCSPPTKAIRAQFPAGSLRIFCIWGSLVYPALLYRRCSILTSITLIGSQDLDLLGAAVVQRLGRSPPTKPDLVRFSVISLRIFALHCKKSWENYLTSEIVLLIGWLSRGSPVSSPYIPRLLHTHLATPSSALKRLRSPLFGCQGLVLDIESQCDDSRKISIFQAKERHIPRSMEGEMVGNPMLDFHTVSEYLRIQTCNKRPFHELQPHMPNRMTPLFSEVSEGFSNHRLLTYFPASSSANREFSAACTPRERQSDTKPISRDSCSQWERLHQRNRCTFSSTYPCILRDISIPAADTQQDQCFVAGIQLNSSEVAWRFPWMWACSRLREALVHGVVSDWLPPVAKGSLLASKYVTRR</sequence>
<feature type="region of interest" description="Disordered" evidence="1">
    <location>
        <begin position="485"/>
        <end position="539"/>
    </location>
</feature>
<feature type="transmembrane region" description="Helical" evidence="2">
    <location>
        <begin position="27"/>
        <end position="49"/>
    </location>
</feature>
<reference evidence="3 4" key="1">
    <citation type="submission" date="2023-02" db="EMBL/GenBank/DDBJ databases">
        <title>LHISI_Scaffold_Assembly.</title>
        <authorList>
            <person name="Stuart O.P."/>
            <person name="Cleave R."/>
            <person name="Magrath M.J.L."/>
            <person name="Mikheyev A.S."/>
        </authorList>
    </citation>
    <scope>NUCLEOTIDE SEQUENCE [LARGE SCALE GENOMIC DNA]</scope>
    <source>
        <strain evidence="3">Daus_M_001</strain>
        <tissue evidence="3">Leg muscle</tissue>
    </source>
</reference>
<evidence type="ECO:0000256" key="2">
    <source>
        <dbReference type="SAM" id="Phobius"/>
    </source>
</evidence>
<feature type="region of interest" description="Disordered" evidence="1">
    <location>
        <begin position="256"/>
        <end position="283"/>
    </location>
</feature>
<proteinExistence type="predicted"/>
<organism evidence="3 4">
    <name type="scientific">Dryococelus australis</name>
    <dbReference type="NCBI Taxonomy" id="614101"/>
    <lineage>
        <taxon>Eukaryota</taxon>
        <taxon>Metazoa</taxon>
        <taxon>Ecdysozoa</taxon>
        <taxon>Arthropoda</taxon>
        <taxon>Hexapoda</taxon>
        <taxon>Insecta</taxon>
        <taxon>Pterygota</taxon>
        <taxon>Neoptera</taxon>
        <taxon>Polyneoptera</taxon>
        <taxon>Phasmatodea</taxon>
        <taxon>Verophasmatodea</taxon>
        <taxon>Anareolatae</taxon>
        <taxon>Phasmatidae</taxon>
        <taxon>Eurycanthinae</taxon>
        <taxon>Dryococelus</taxon>
    </lineage>
</organism>
<keyword evidence="2" id="KW-0472">Membrane</keyword>
<evidence type="ECO:0000313" key="4">
    <source>
        <dbReference type="Proteomes" id="UP001159363"/>
    </source>
</evidence>
<feature type="compositionally biased region" description="Low complexity" evidence="1">
    <location>
        <begin position="501"/>
        <end position="514"/>
    </location>
</feature>
<protein>
    <submittedName>
        <fullName evidence="3">Uncharacterized protein</fullName>
    </submittedName>
</protein>
<gene>
    <name evidence="3" type="ORF">PR048_005741</name>
</gene>
<feature type="compositionally biased region" description="Low complexity" evidence="1">
    <location>
        <begin position="256"/>
        <end position="276"/>
    </location>
</feature>
<keyword evidence="2" id="KW-1133">Transmembrane helix</keyword>
<evidence type="ECO:0000313" key="3">
    <source>
        <dbReference type="EMBL" id="KAJ8893158.1"/>
    </source>
</evidence>
<keyword evidence="4" id="KW-1185">Reference proteome</keyword>
<accession>A0ABQ9I923</accession>
<dbReference type="EMBL" id="JARBHB010000002">
    <property type="protein sequence ID" value="KAJ8893158.1"/>
    <property type="molecule type" value="Genomic_DNA"/>
</dbReference>
<feature type="compositionally biased region" description="Polar residues" evidence="1">
    <location>
        <begin position="733"/>
        <end position="743"/>
    </location>
</feature>